<feature type="compositionally biased region" description="Polar residues" evidence="2">
    <location>
        <begin position="317"/>
        <end position="332"/>
    </location>
</feature>
<feature type="compositionally biased region" description="Pro residues" evidence="2">
    <location>
        <begin position="462"/>
        <end position="478"/>
    </location>
</feature>
<dbReference type="PANTHER" id="PTHR16095">
    <property type="entry name" value="TRANSMEMBRANE PROTEIN 143 FAMILY MEMBER"/>
    <property type="match status" value="1"/>
</dbReference>
<evidence type="ECO:0000313" key="4">
    <source>
        <dbReference type="RefSeq" id="XP_013884325.1"/>
    </source>
</evidence>
<feature type="region of interest" description="Disordered" evidence="2">
    <location>
        <begin position="202"/>
        <end position="241"/>
    </location>
</feature>
<feature type="compositionally biased region" description="Basic residues" evidence="2">
    <location>
        <begin position="213"/>
        <end position="224"/>
    </location>
</feature>
<feature type="compositionally biased region" description="Pro residues" evidence="2">
    <location>
        <begin position="539"/>
        <end position="549"/>
    </location>
</feature>
<proteinExistence type="predicted"/>
<keyword evidence="3" id="KW-1185">Reference proteome</keyword>
<feature type="compositionally biased region" description="Polar residues" evidence="2">
    <location>
        <begin position="225"/>
        <end position="241"/>
    </location>
</feature>
<protein>
    <submittedName>
        <fullName evidence="4">Nascent polypeptide-associated complex subunit alpha, muscle-specific form</fullName>
    </submittedName>
</protein>
<feature type="compositionally biased region" description="Basic and acidic residues" evidence="2">
    <location>
        <begin position="290"/>
        <end position="308"/>
    </location>
</feature>
<dbReference type="RefSeq" id="XP_013884325.1">
    <property type="nucleotide sequence ID" value="XM_014028871.1"/>
</dbReference>
<reference evidence="4" key="1">
    <citation type="submission" date="2025-08" db="UniProtKB">
        <authorList>
            <consortium name="RefSeq"/>
        </authorList>
    </citation>
    <scope>IDENTIFICATION</scope>
    <source>
        <strain evidence="4">Quisiro</strain>
        <tissue evidence="4">Liver</tissue>
    </source>
</reference>
<keyword evidence="1" id="KW-0597">Phosphoprotein</keyword>
<organism evidence="3 4">
    <name type="scientific">Austrofundulus limnaeus</name>
    <name type="common">Annual killifish</name>
    <dbReference type="NCBI Taxonomy" id="52670"/>
    <lineage>
        <taxon>Eukaryota</taxon>
        <taxon>Metazoa</taxon>
        <taxon>Chordata</taxon>
        <taxon>Craniata</taxon>
        <taxon>Vertebrata</taxon>
        <taxon>Euteleostomi</taxon>
        <taxon>Actinopterygii</taxon>
        <taxon>Neopterygii</taxon>
        <taxon>Teleostei</taxon>
        <taxon>Neoteleostei</taxon>
        <taxon>Acanthomorphata</taxon>
        <taxon>Ovalentaria</taxon>
        <taxon>Atherinomorphae</taxon>
        <taxon>Cyprinodontiformes</taxon>
        <taxon>Rivulidae</taxon>
        <taxon>Austrofundulus</taxon>
    </lineage>
</organism>
<evidence type="ECO:0000313" key="3">
    <source>
        <dbReference type="Proteomes" id="UP000192220"/>
    </source>
</evidence>
<dbReference type="OrthoDB" id="8725016at2759"/>
<feature type="compositionally biased region" description="Polar residues" evidence="2">
    <location>
        <begin position="345"/>
        <end position="354"/>
    </location>
</feature>
<dbReference type="STRING" id="52670.A0A2I4CWH3"/>
<dbReference type="CTD" id="254427"/>
<evidence type="ECO:0000256" key="1">
    <source>
        <dbReference type="ARBA" id="ARBA00022553"/>
    </source>
</evidence>
<dbReference type="KEGG" id="alim:106532747"/>
<feature type="region of interest" description="Disordered" evidence="2">
    <location>
        <begin position="268"/>
        <end position="405"/>
    </location>
</feature>
<feature type="compositionally biased region" description="Low complexity" evidence="2">
    <location>
        <begin position="525"/>
        <end position="538"/>
    </location>
</feature>
<feature type="compositionally biased region" description="Polar residues" evidence="2">
    <location>
        <begin position="202"/>
        <end position="212"/>
    </location>
</feature>
<dbReference type="AlphaFoldDB" id="A0A2I4CWH3"/>
<feature type="region of interest" description="Disordered" evidence="2">
    <location>
        <begin position="420"/>
        <end position="484"/>
    </location>
</feature>
<sequence length="610" mass="66614">MDVRLQGDSQLYRLNGGARQNSRLGQDNTLQYLSREEKECLQFFEDTIESLEESLEVDNRRPRQVTLPRSRGDLFDRVDGVQNLSSNHSVNASSHQDIIDLVHQKTNVNNQEPTFNPANPDFQHLLPAPESHFEVKPIRDSLPSEYDRPLPGGSYGSTDGYSSYHPPGSVPTPVLIARKIAENKGEGSAVLHPSTLLRRLSSASDKAGNRSNVHAKHAAVKHSRYPSNININYGNKEQHNSAPNLNLHERQVLSNLPAISYPLMSNNTQQATEQTEQNTPTRCISFNDPEPDKSRMEALSKLGLDRKRASSFHKTPDNTSKSLTKNPDSSAKTVEPSVAPVIQKGFSSPEQNASVPPPSYFHSDRKIEMSPTYPPKSHAEKSYQEKPSSPTAAPHSPPSTDVTKLAFNSYGGKSVIVHPAVSPKNESTTHPTSPEPKSPTLSYPIELNSYGGKSKVMAPAPASAPAPALAPAPAPAPAPVTRTNLPDILSSHIDKTQSMPPKLEPQLAELNSYGGKSRSINLINRSSQPISSSVKSAKSPPPATAPRPPRSSYQGMNFPPKSPARALSPDHKRKPSSMFRPQGITVQFCGRGAMDDSRRDALRKLGLFKD</sequence>
<feature type="compositionally biased region" description="Low complexity" evidence="2">
    <location>
        <begin position="268"/>
        <end position="279"/>
    </location>
</feature>
<dbReference type="InParanoid" id="A0A2I4CWH3"/>
<name>A0A2I4CWH3_AUSLI</name>
<dbReference type="PANTHER" id="PTHR16095:SF9">
    <property type="entry name" value="PROLINE AND SERINE-RICH PROTEIN 2"/>
    <property type="match status" value="1"/>
</dbReference>
<accession>A0A2I4CWH3</accession>
<evidence type="ECO:0000256" key="2">
    <source>
        <dbReference type="SAM" id="MobiDB-lite"/>
    </source>
</evidence>
<gene>
    <name evidence="4" type="primary">proser2</name>
</gene>
<feature type="compositionally biased region" description="Low complexity" evidence="2">
    <location>
        <begin position="387"/>
        <end position="400"/>
    </location>
</feature>
<dbReference type="Proteomes" id="UP000192220">
    <property type="component" value="Unplaced"/>
</dbReference>
<feature type="region of interest" description="Disordered" evidence="2">
    <location>
        <begin position="518"/>
        <end position="585"/>
    </location>
</feature>